<dbReference type="Gene3D" id="1.20.1080.10">
    <property type="entry name" value="Glycerol uptake facilitator protein"/>
    <property type="match status" value="1"/>
</dbReference>
<feature type="transmembrane region" description="Helical" evidence="7">
    <location>
        <begin position="219"/>
        <end position="240"/>
    </location>
</feature>
<evidence type="ECO:0000313" key="9">
    <source>
        <dbReference type="Proteomes" id="UP001500620"/>
    </source>
</evidence>
<sequence>MTSTLRHHAGLHGHPIGIATGRATAAEFIGTFVLVLTIIATAISAALNTAIAGVAYSSETVALAGAAAIVIMAVAFGGVSGAHLNPAVTVALAVTRQFPWRHVPSYVVAQLAGALLAALTAWAAEGERALSAAGLGATVPAAGVSGARVLLVEALVTFVLVLVVVTVAADGRFSRLASGVAVGTSLGVAILISGPITGAGVNPARALGPMIVAGDLTDWWAYLVGPLVGGAAAAALYRTLACASLIAKESASITSGQ</sequence>
<dbReference type="PRINTS" id="PR00783">
    <property type="entry name" value="MINTRINSICP"/>
</dbReference>
<comment type="caution">
    <text evidence="8">The sequence shown here is derived from an EMBL/GenBank/DDBJ whole genome shotgun (WGS) entry which is preliminary data.</text>
</comment>
<keyword evidence="5 7" id="KW-0472">Membrane</keyword>
<dbReference type="PANTHER" id="PTHR45724">
    <property type="entry name" value="AQUAPORIN NIP2-1"/>
    <property type="match status" value="1"/>
</dbReference>
<dbReference type="Pfam" id="PF00230">
    <property type="entry name" value="MIP"/>
    <property type="match status" value="1"/>
</dbReference>
<keyword evidence="3 6" id="KW-0812">Transmembrane</keyword>
<dbReference type="InterPro" id="IPR000425">
    <property type="entry name" value="MIP"/>
</dbReference>
<feature type="transmembrane region" description="Helical" evidence="7">
    <location>
        <begin position="103"/>
        <end position="124"/>
    </location>
</feature>
<evidence type="ECO:0000256" key="5">
    <source>
        <dbReference type="ARBA" id="ARBA00023136"/>
    </source>
</evidence>
<evidence type="ECO:0000256" key="6">
    <source>
        <dbReference type="RuleBase" id="RU000477"/>
    </source>
</evidence>
<comment type="similarity">
    <text evidence="6">Belongs to the MIP/aquaporin (TC 1.A.8) family.</text>
</comment>
<dbReference type="PANTHER" id="PTHR45724:SF13">
    <property type="entry name" value="AQUAPORIN NIP1-1-RELATED"/>
    <property type="match status" value="1"/>
</dbReference>
<evidence type="ECO:0000256" key="2">
    <source>
        <dbReference type="ARBA" id="ARBA00022448"/>
    </source>
</evidence>
<dbReference type="InterPro" id="IPR034294">
    <property type="entry name" value="Aquaporin_transptr"/>
</dbReference>
<keyword evidence="9" id="KW-1185">Reference proteome</keyword>
<dbReference type="InterPro" id="IPR023271">
    <property type="entry name" value="Aquaporin-like"/>
</dbReference>
<protein>
    <submittedName>
        <fullName evidence="8">MIP/aquaporin family protein</fullName>
    </submittedName>
</protein>
<dbReference type="Proteomes" id="UP001500620">
    <property type="component" value="Unassembled WGS sequence"/>
</dbReference>
<comment type="subcellular location">
    <subcellularLocation>
        <location evidence="1">Membrane</location>
        <topology evidence="1">Multi-pass membrane protein</topology>
    </subcellularLocation>
</comment>
<dbReference type="EMBL" id="BAABAT010000040">
    <property type="protein sequence ID" value="GAA4260305.1"/>
    <property type="molecule type" value="Genomic_DNA"/>
</dbReference>
<dbReference type="PROSITE" id="PS00221">
    <property type="entry name" value="MIP"/>
    <property type="match status" value="1"/>
</dbReference>
<keyword evidence="4 7" id="KW-1133">Transmembrane helix</keyword>
<gene>
    <name evidence="8" type="ORF">GCM10022255_088410</name>
</gene>
<dbReference type="InterPro" id="IPR022357">
    <property type="entry name" value="MIP_CS"/>
</dbReference>
<keyword evidence="2 6" id="KW-0813">Transport</keyword>
<evidence type="ECO:0000256" key="4">
    <source>
        <dbReference type="ARBA" id="ARBA00022989"/>
    </source>
</evidence>
<reference evidence="9" key="1">
    <citation type="journal article" date="2019" name="Int. J. Syst. Evol. Microbiol.">
        <title>The Global Catalogue of Microorganisms (GCM) 10K type strain sequencing project: providing services to taxonomists for standard genome sequencing and annotation.</title>
        <authorList>
            <consortium name="The Broad Institute Genomics Platform"/>
            <consortium name="The Broad Institute Genome Sequencing Center for Infectious Disease"/>
            <person name="Wu L."/>
            <person name="Ma J."/>
        </authorList>
    </citation>
    <scope>NUCLEOTIDE SEQUENCE [LARGE SCALE GENOMIC DNA]</scope>
    <source>
        <strain evidence="9">JCM 17441</strain>
    </source>
</reference>
<feature type="transmembrane region" description="Helical" evidence="7">
    <location>
        <begin position="32"/>
        <end position="56"/>
    </location>
</feature>
<dbReference type="SUPFAM" id="SSF81338">
    <property type="entry name" value="Aquaporin-like"/>
    <property type="match status" value="1"/>
</dbReference>
<evidence type="ECO:0000256" key="1">
    <source>
        <dbReference type="ARBA" id="ARBA00004141"/>
    </source>
</evidence>
<accession>A0ABP8DNM5</accession>
<name>A0ABP8DNM5_9ACTN</name>
<proteinExistence type="inferred from homology"/>
<evidence type="ECO:0000256" key="7">
    <source>
        <dbReference type="SAM" id="Phobius"/>
    </source>
</evidence>
<feature type="transmembrane region" description="Helical" evidence="7">
    <location>
        <begin position="176"/>
        <end position="199"/>
    </location>
</feature>
<evidence type="ECO:0000313" key="8">
    <source>
        <dbReference type="EMBL" id="GAA4260305.1"/>
    </source>
</evidence>
<dbReference type="RefSeq" id="WP_345137228.1">
    <property type="nucleotide sequence ID" value="NZ_BAABAT010000040.1"/>
</dbReference>
<organism evidence="8 9">
    <name type="scientific">Dactylosporangium darangshiense</name>
    <dbReference type="NCBI Taxonomy" id="579108"/>
    <lineage>
        <taxon>Bacteria</taxon>
        <taxon>Bacillati</taxon>
        <taxon>Actinomycetota</taxon>
        <taxon>Actinomycetes</taxon>
        <taxon>Micromonosporales</taxon>
        <taxon>Micromonosporaceae</taxon>
        <taxon>Dactylosporangium</taxon>
    </lineage>
</organism>
<feature type="transmembrane region" description="Helical" evidence="7">
    <location>
        <begin position="62"/>
        <end position="82"/>
    </location>
</feature>
<evidence type="ECO:0000256" key="3">
    <source>
        <dbReference type="ARBA" id="ARBA00022692"/>
    </source>
</evidence>
<feature type="transmembrane region" description="Helical" evidence="7">
    <location>
        <begin position="144"/>
        <end position="169"/>
    </location>
</feature>